<proteinExistence type="predicted"/>
<evidence type="ECO:0000313" key="3">
    <source>
        <dbReference type="Proteomes" id="UP000295124"/>
    </source>
</evidence>
<dbReference type="EMBL" id="SMKX01000100">
    <property type="protein sequence ID" value="TDD53462.1"/>
    <property type="molecule type" value="Genomic_DNA"/>
</dbReference>
<keyword evidence="3" id="KW-1185">Reference proteome</keyword>
<evidence type="ECO:0000259" key="1">
    <source>
        <dbReference type="Pfam" id="PF20068"/>
    </source>
</evidence>
<dbReference type="Pfam" id="PF20068">
    <property type="entry name" value="Amphi-Trp"/>
    <property type="match status" value="1"/>
</dbReference>
<dbReference type="AlphaFoldDB" id="A0A4R4ZB29"/>
<comment type="caution">
    <text evidence="2">The sequence shown here is derived from an EMBL/GenBank/DDBJ whole genome shotgun (WGS) entry which is preliminary data.</text>
</comment>
<dbReference type="OrthoDB" id="3078539at2"/>
<dbReference type="Proteomes" id="UP000295124">
    <property type="component" value="Unassembled WGS sequence"/>
</dbReference>
<accession>A0A4R4ZB29</accession>
<sequence length="83" mass="9541">MSERDVEKDYTVAEFAAKLRRLADALETGKPFRIQIAGERFTVPQNAKISVEHERSEDEEEVEFQLKWSLADADEEPADDDEV</sequence>
<dbReference type="NCBIfam" id="TIGR04354">
    <property type="entry name" value="amphi-Trp"/>
    <property type="match status" value="1"/>
</dbReference>
<gene>
    <name evidence="2" type="ORF">E1263_28050</name>
</gene>
<evidence type="ECO:0000313" key="2">
    <source>
        <dbReference type="EMBL" id="TDD53462.1"/>
    </source>
</evidence>
<dbReference type="RefSeq" id="WP_132172672.1">
    <property type="nucleotide sequence ID" value="NZ_SMKX01000100.1"/>
</dbReference>
<name>A0A4R4ZB29_9ACTN</name>
<protein>
    <submittedName>
        <fullName evidence="2">Amphi-Trp domain-containing protein</fullName>
    </submittedName>
</protein>
<reference evidence="2 3" key="1">
    <citation type="submission" date="2019-03" db="EMBL/GenBank/DDBJ databases">
        <title>Draft genome sequences of novel Actinobacteria.</title>
        <authorList>
            <person name="Sahin N."/>
            <person name="Ay H."/>
            <person name="Saygin H."/>
        </authorList>
    </citation>
    <scope>NUCLEOTIDE SEQUENCE [LARGE SCALE GENOMIC DNA]</scope>
    <source>
        <strain evidence="2 3">JCM 13523</strain>
    </source>
</reference>
<organism evidence="2 3">
    <name type="scientific">Kribbella antibiotica</name>
    <dbReference type="NCBI Taxonomy" id="190195"/>
    <lineage>
        <taxon>Bacteria</taxon>
        <taxon>Bacillati</taxon>
        <taxon>Actinomycetota</taxon>
        <taxon>Actinomycetes</taxon>
        <taxon>Propionibacteriales</taxon>
        <taxon>Kribbellaceae</taxon>
        <taxon>Kribbella</taxon>
    </lineage>
</organism>
<feature type="domain" description="Amphi-Trp" evidence="1">
    <location>
        <begin position="6"/>
        <end position="76"/>
    </location>
</feature>
<dbReference type="InterPro" id="IPR027598">
    <property type="entry name" value="Amphi-Trp_dom"/>
</dbReference>